<organism evidence="2 3">
    <name type="scientific">Streptomyces chartreusis NRRL 3882</name>
    <dbReference type="NCBI Taxonomy" id="1079985"/>
    <lineage>
        <taxon>Bacteria</taxon>
        <taxon>Bacillati</taxon>
        <taxon>Actinomycetota</taxon>
        <taxon>Actinomycetes</taxon>
        <taxon>Kitasatosporales</taxon>
        <taxon>Streptomycetaceae</taxon>
        <taxon>Streptomyces</taxon>
    </lineage>
</organism>
<keyword evidence="3" id="KW-1185">Reference proteome</keyword>
<name>A0A2N9B656_STRCX</name>
<dbReference type="AlphaFoldDB" id="A0A2N9B656"/>
<gene>
    <name evidence="2" type="ORF">SCNRRL3882_2272</name>
</gene>
<dbReference type="EMBL" id="LT963352">
    <property type="protein sequence ID" value="SOR78806.1"/>
    <property type="molecule type" value="Genomic_DNA"/>
</dbReference>
<dbReference type="OrthoDB" id="3275941at2"/>
<protein>
    <submittedName>
        <fullName evidence="2">Uncharacterized protein</fullName>
    </submittedName>
</protein>
<evidence type="ECO:0000313" key="2">
    <source>
        <dbReference type="EMBL" id="SOR78806.1"/>
    </source>
</evidence>
<dbReference type="PROSITE" id="PS51257">
    <property type="entry name" value="PROKAR_LIPOPROTEIN"/>
    <property type="match status" value="1"/>
</dbReference>
<accession>A0A2N9B656</accession>
<feature type="signal peptide" evidence="1">
    <location>
        <begin position="1"/>
        <end position="29"/>
    </location>
</feature>
<dbReference type="Proteomes" id="UP000235464">
    <property type="component" value="Chromosome I"/>
</dbReference>
<dbReference type="RefSeq" id="WP_158688447.1">
    <property type="nucleotide sequence ID" value="NZ_LT962942.1"/>
</dbReference>
<reference evidence="3" key="1">
    <citation type="submission" date="2017-11" db="EMBL/GenBank/DDBJ databases">
        <authorList>
            <person name="Wibberg D."/>
        </authorList>
    </citation>
    <scope>NUCLEOTIDE SEQUENCE [LARGE SCALE GENOMIC DNA]</scope>
</reference>
<evidence type="ECO:0000313" key="3">
    <source>
        <dbReference type="Proteomes" id="UP000235464"/>
    </source>
</evidence>
<evidence type="ECO:0000256" key="1">
    <source>
        <dbReference type="SAM" id="SignalP"/>
    </source>
</evidence>
<feature type="chain" id="PRO_5014634204" evidence="1">
    <location>
        <begin position="30"/>
        <end position="533"/>
    </location>
</feature>
<proteinExistence type="predicted"/>
<keyword evidence="1" id="KW-0732">Signal</keyword>
<sequence>MSRSRRLVHAAVGGVVALSCTVLTAPAQAAPDADAPVGTVRLATEKRVTVDYPWAGASGFQYRPGTTSVTTVDYPDTVPPAHAGPDDLASGTDVVNTRDGQTVTQRHRSTGVTATVTIPTGQAYRAAAGWSVLTMDGTGALHVLRTVEGTLTVDTPVTGFPAGARPVVYRTGGSVSRLAIVYVLDGKTSVGLVDLADGAFRTYVTSDEATPQLAFNDRWLVADWKAIRVDAEPGTEPTALTRIGAQLEAVVGDQLLLGNPDFVLGGTDPALTARSLVTGAQSTVLTSSFGGIGPTLDGGALATAGPSSLDWNIHRITPTDSGGLTTTEVARVPAASTGVQGLAVAGGELFLYGATTAGGALRYSGFQLDADGRPTGAQTPRSPALGASTCLTGDAACPQLEALGDGRVGYLWTNSAGQESVLNVGLDTTTTLSGPTDGDSGGRIAGGTGRYVLYNGASGKQRLVDFPRAATGGETTLTRDRTAAAVWGQTLWTPGSTQGVVTGRNLKTGTTTTIATGAPCTPTDIQAVNTWLY</sequence>